<evidence type="ECO:0000313" key="1">
    <source>
        <dbReference type="EMBL" id="MBN7816247.1"/>
    </source>
</evidence>
<comment type="caution">
    <text evidence="1">The sequence shown here is derived from an EMBL/GenBank/DDBJ whole genome shotgun (WGS) entry which is preliminary data.</text>
</comment>
<dbReference type="RefSeq" id="WP_206586875.1">
    <property type="nucleotide sequence ID" value="NZ_JAFKCU010000002.1"/>
</dbReference>
<keyword evidence="2" id="KW-1185">Reference proteome</keyword>
<accession>A0ABS3CGL3</accession>
<reference evidence="1 2" key="1">
    <citation type="submission" date="2021-03" db="EMBL/GenBank/DDBJ databases">
        <title>novel species isolated from a fishpond in China.</title>
        <authorList>
            <person name="Lu H."/>
            <person name="Cai Z."/>
        </authorList>
    </citation>
    <scope>NUCLEOTIDE SEQUENCE [LARGE SCALE GENOMIC DNA]</scope>
    <source>
        <strain evidence="1 2">YJ13C</strain>
    </source>
</reference>
<name>A0ABS3CGL3_9BACT</name>
<proteinExistence type="predicted"/>
<gene>
    <name evidence="1" type="ORF">J0A69_12435</name>
</gene>
<dbReference type="EMBL" id="JAFKCU010000002">
    <property type="protein sequence ID" value="MBN7816247.1"/>
    <property type="molecule type" value="Genomic_DNA"/>
</dbReference>
<protein>
    <recommendedName>
        <fullName evidence="3">Ferritin-like metal-binding protein YciE</fullName>
    </recommendedName>
</protein>
<dbReference type="Proteomes" id="UP000664480">
    <property type="component" value="Unassembled WGS sequence"/>
</dbReference>
<sequence>MAKFNFQNLDSKTRQLMLSEINSDIEQYRLYLSDRLNSTGRDNYVTYLIKSVMEGDESMLESMLDINTHFNPTYLRQGNPVKMPSNASTLLSQSEFNRYYIRAICLRAVNTGIEAVQIYRARESSWTRPESEAKIGSLISSAELLEDLRNSIGTEPKLFPDINSGLSVKL</sequence>
<organism evidence="1 2">
    <name type="scientific">Algoriphagus pacificus</name>
    <dbReference type="NCBI Taxonomy" id="2811234"/>
    <lineage>
        <taxon>Bacteria</taxon>
        <taxon>Pseudomonadati</taxon>
        <taxon>Bacteroidota</taxon>
        <taxon>Cytophagia</taxon>
        <taxon>Cytophagales</taxon>
        <taxon>Cyclobacteriaceae</taxon>
        <taxon>Algoriphagus</taxon>
    </lineage>
</organism>
<evidence type="ECO:0000313" key="2">
    <source>
        <dbReference type="Proteomes" id="UP000664480"/>
    </source>
</evidence>
<evidence type="ECO:0008006" key="3">
    <source>
        <dbReference type="Google" id="ProtNLM"/>
    </source>
</evidence>